<dbReference type="PIRSF" id="PIRSF001400">
    <property type="entry name" value="Enolase"/>
    <property type="match status" value="1"/>
</dbReference>
<dbReference type="NCBIfam" id="TIGR01060">
    <property type="entry name" value="eno"/>
    <property type="match status" value="1"/>
</dbReference>
<keyword evidence="6 9" id="KW-0460">Magnesium</keyword>
<feature type="binding site" evidence="9">
    <location>
        <position position="339"/>
    </location>
    <ligand>
        <name>(2R)-2-phosphoglycerate</name>
        <dbReference type="ChEBI" id="CHEBI:58289"/>
    </ligand>
</feature>
<dbReference type="SUPFAM" id="SSF51604">
    <property type="entry name" value="Enolase C-terminal domain-like"/>
    <property type="match status" value="1"/>
</dbReference>
<accession>A0A317D0G9</accession>
<dbReference type="SFLD" id="SFLDG00178">
    <property type="entry name" value="enolase"/>
    <property type="match status" value="1"/>
</dbReference>
<dbReference type="GO" id="GO:0004634">
    <property type="term" value="F:phosphopyruvate hydratase activity"/>
    <property type="evidence" value="ECO:0007669"/>
    <property type="project" value="UniProtKB-UniRule"/>
</dbReference>
<feature type="binding site" evidence="9">
    <location>
        <position position="368"/>
    </location>
    <ligand>
        <name>(2R)-2-phosphoglycerate</name>
        <dbReference type="ChEBI" id="CHEBI:58289"/>
    </ligand>
</feature>
<gene>
    <name evidence="9" type="primary">eno</name>
    <name evidence="14" type="ORF">DKT69_33445</name>
</gene>
<evidence type="ECO:0000256" key="9">
    <source>
        <dbReference type="HAMAP-Rule" id="MF_00318"/>
    </source>
</evidence>
<comment type="pathway">
    <text evidence="1 9">Carbohydrate degradation; glycolysis; pyruvate from D-glyceraldehyde 3-phosphate: step 4/5.</text>
</comment>
<dbReference type="Pfam" id="PF03952">
    <property type="entry name" value="Enolase_N"/>
    <property type="match status" value="1"/>
</dbReference>
<evidence type="ECO:0000259" key="12">
    <source>
        <dbReference type="SMART" id="SM01192"/>
    </source>
</evidence>
<keyword evidence="7 9" id="KW-0324">Glycolysis</keyword>
<comment type="similarity">
    <text evidence="2 9">Belongs to the enolase family.</text>
</comment>
<dbReference type="UniPathway" id="UPA00109">
    <property type="reaction ID" value="UER00187"/>
</dbReference>
<dbReference type="SUPFAM" id="SSF54826">
    <property type="entry name" value="Enolase N-terminal domain-like"/>
    <property type="match status" value="1"/>
</dbReference>
<organism evidence="14 15">
    <name type="scientific">Micromonospora sicca</name>
    <dbReference type="NCBI Taxonomy" id="2202420"/>
    <lineage>
        <taxon>Bacteria</taxon>
        <taxon>Bacillati</taxon>
        <taxon>Actinomycetota</taxon>
        <taxon>Actinomycetes</taxon>
        <taxon>Micromonosporales</taxon>
        <taxon>Micromonosporaceae</taxon>
        <taxon>Micromonospora</taxon>
    </lineage>
</organism>
<dbReference type="PANTHER" id="PTHR11902:SF1">
    <property type="entry name" value="ENOLASE"/>
    <property type="match status" value="1"/>
</dbReference>
<dbReference type="InterPro" id="IPR020811">
    <property type="entry name" value="Enolase_N"/>
</dbReference>
<comment type="cofactor">
    <cofactor evidence="9">
        <name>Mg(2+)</name>
        <dbReference type="ChEBI" id="CHEBI:18420"/>
    </cofactor>
    <text evidence="9">Binds a second Mg(2+) ion via substrate during catalysis.</text>
</comment>
<dbReference type="InterPro" id="IPR036849">
    <property type="entry name" value="Enolase-like_C_sf"/>
</dbReference>
<dbReference type="GO" id="GO:0009986">
    <property type="term" value="C:cell surface"/>
    <property type="evidence" value="ECO:0007669"/>
    <property type="project" value="UniProtKB-SubCell"/>
</dbReference>
<dbReference type="GO" id="GO:0000287">
    <property type="term" value="F:magnesium ion binding"/>
    <property type="evidence" value="ECO:0007669"/>
    <property type="project" value="UniProtKB-UniRule"/>
</dbReference>
<dbReference type="EC" id="4.2.1.11" evidence="3 9"/>
<feature type="binding site" evidence="9 11">
    <location>
        <position position="288"/>
    </location>
    <ligand>
        <name>Mg(2+)</name>
        <dbReference type="ChEBI" id="CHEBI:18420"/>
    </ligand>
</feature>
<dbReference type="HAMAP" id="MF_00318">
    <property type="entry name" value="Enolase"/>
    <property type="match status" value="1"/>
</dbReference>
<comment type="catalytic activity">
    <reaction evidence="9">
        <text>(2R)-2-phosphoglycerate = phosphoenolpyruvate + H2O</text>
        <dbReference type="Rhea" id="RHEA:10164"/>
        <dbReference type="ChEBI" id="CHEBI:15377"/>
        <dbReference type="ChEBI" id="CHEBI:58289"/>
        <dbReference type="ChEBI" id="CHEBI:58702"/>
        <dbReference type="EC" id="4.2.1.11"/>
    </reaction>
</comment>
<dbReference type="PANTHER" id="PTHR11902">
    <property type="entry name" value="ENOLASE"/>
    <property type="match status" value="1"/>
</dbReference>
<feature type="binding site" evidence="9">
    <location>
        <position position="369"/>
    </location>
    <ligand>
        <name>(2R)-2-phosphoglycerate</name>
        <dbReference type="ChEBI" id="CHEBI:58289"/>
    </ligand>
</feature>
<evidence type="ECO:0000256" key="4">
    <source>
        <dbReference type="ARBA" id="ARBA00017068"/>
    </source>
</evidence>
<dbReference type="InterPro" id="IPR029017">
    <property type="entry name" value="Enolase-like_N"/>
</dbReference>
<dbReference type="Pfam" id="PF00113">
    <property type="entry name" value="Enolase_C"/>
    <property type="match status" value="1"/>
</dbReference>
<dbReference type="PRINTS" id="PR00148">
    <property type="entry name" value="ENOLASE"/>
</dbReference>
<evidence type="ECO:0000256" key="1">
    <source>
        <dbReference type="ARBA" id="ARBA00005031"/>
    </source>
</evidence>
<dbReference type="AlphaFoldDB" id="A0A317D0G9"/>
<dbReference type="SMART" id="SM01192">
    <property type="entry name" value="Enolase_C"/>
    <property type="match status" value="1"/>
</dbReference>
<keyword evidence="9 11" id="KW-0479">Metal-binding</keyword>
<dbReference type="SFLD" id="SFLDS00001">
    <property type="entry name" value="Enolase"/>
    <property type="match status" value="1"/>
</dbReference>
<evidence type="ECO:0000256" key="3">
    <source>
        <dbReference type="ARBA" id="ARBA00012058"/>
    </source>
</evidence>
<keyword evidence="14" id="KW-0670">Pyruvate</keyword>
<dbReference type="OrthoDB" id="4577602at2"/>
<feature type="active site" description="Proton acceptor" evidence="9 10">
    <location>
        <position position="339"/>
    </location>
</feature>
<dbReference type="GO" id="GO:0005576">
    <property type="term" value="C:extracellular region"/>
    <property type="evidence" value="ECO:0007669"/>
    <property type="project" value="UniProtKB-SubCell"/>
</dbReference>
<reference evidence="14 15" key="1">
    <citation type="submission" date="2018-05" db="EMBL/GenBank/DDBJ databases">
        <title>Micromonosporas from Atacama Desert.</title>
        <authorList>
            <person name="Carro L."/>
            <person name="Golinska P."/>
            <person name="Klenk H.-P."/>
            <person name="Goodfellow M."/>
        </authorList>
    </citation>
    <scope>NUCLEOTIDE SEQUENCE [LARGE SCALE GENOMIC DNA]</scope>
    <source>
        <strain evidence="14 15">4G51</strain>
    </source>
</reference>
<dbReference type="Proteomes" id="UP000246050">
    <property type="component" value="Unassembled WGS sequence"/>
</dbReference>
<sequence length="436" mass="45884">MSSQISEVFAWEALDSRGRPTVGCEVTLRGGARGTVTVPSGASTGGYEVRELRDGGERYGGYGVLGAVRNVIDVLGPAVEGLDAHQRDALDATLVDVDGTADLSRLGGNAVLAVSLAALLAAAQDAGVPLYRYLDDTGEPPLLPLPMVNIVSGGAHAGGMLDIQDVLAVPVGAPDLSQAIEWVWRVRHAASDLLARQGAPTALVADEGGLAAHLRSNAAALDLVCGAIERAGLCPGADVSLAVDIAASQIVQPDGRFRLAVENRDLPSAEWLEEVVRWCRNYPVVSVEDVLHEDDWTGWAEVTERLSHIQLLGDDLFATHLSRLNHGIERGAGNAVLVKPNQTGTVSRAEQVARRALDAGYGCVVSARSGDSEDSYLADLAIGWRAGQIKVGSLTRSERNAKWNRLLRIAGELGENKRFAGPEFLGGSRGTGTSSL</sequence>
<protein>
    <recommendedName>
        <fullName evidence="4 9">Enolase</fullName>
        <ecNumber evidence="3 9">4.2.1.11</ecNumber>
    </recommendedName>
    <alternativeName>
        <fullName evidence="9">2-phospho-D-glycerate hydro-lyase</fullName>
    </alternativeName>
    <alternativeName>
        <fullName evidence="9">2-phosphoglycerate dehydratase</fullName>
    </alternativeName>
</protein>
<evidence type="ECO:0000313" key="14">
    <source>
        <dbReference type="EMBL" id="PWR07984.1"/>
    </source>
</evidence>
<evidence type="ECO:0000256" key="2">
    <source>
        <dbReference type="ARBA" id="ARBA00009604"/>
    </source>
</evidence>
<dbReference type="SMART" id="SM01193">
    <property type="entry name" value="Enolase_N"/>
    <property type="match status" value="1"/>
</dbReference>
<keyword evidence="8 9" id="KW-0456">Lyase</keyword>
<dbReference type="SFLD" id="SFLDF00002">
    <property type="entry name" value="enolase"/>
    <property type="match status" value="1"/>
</dbReference>
<feature type="domain" description="Enolase N-terminal" evidence="13">
    <location>
        <begin position="5"/>
        <end position="134"/>
    </location>
</feature>
<feature type="domain" description="Enolase C-terminal TIM barrel" evidence="12">
    <location>
        <begin position="140"/>
        <end position="427"/>
    </location>
</feature>
<dbReference type="GO" id="GO:0000015">
    <property type="term" value="C:phosphopyruvate hydratase complex"/>
    <property type="evidence" value="ECO:0007669"/>
    <property type="project" value="InterPro"/>
</dbReference>
<feature type="binding site" evidence="9 11">
    <location>
        <position position="314"/>
    </location>
    <ligand>
        <name>Mg(2+)</name>
        <dbReference type="ChEBI" id="CHEBI:18420"/>
    </ligand>
</feature>
<comment type="cofactor">
    <cofactor evidence="11">
        <name>Mg(2+)</name>
        <dbReference type="ChEBI" id="CHEBI:18420"/>
    </cofactor>
    <text evidence="11">Mg(2+) is required for catalysis and for stabilizing the dimer.</text>
</comment>
<keyword evidence="9" id="KW-0963">Cytoplasm</keyword>
<feature type="binding site" evidence="9 11">
    <location>
        <position position="244"/>
    </location>
    <ligand>
        <name>Mg(2+)</name>
        <dbReference type="ChEBI" id="CHEBI:18420"/>
    </ligand>
</feature>
<keyword evidence="5 9" id="KW-0964">Secreted</keyword>
<proteinExistence type="inferred from homology"/>
<evidence type="ECO:0000259" key="13">
    <source>
        <dbReference type="SMART" id="SM01193"/>
    </source>
</evidence>
<dbReference type="InterPro" id="IPR020810">
    <property type="entry name" value="Enolase_C"/>
</dbReference>
<name>A0A317D0G9_9ACTN</name>
<dbReference type="InterPro" id="IPR000941">
    <property type="entry name" value="Enolase"/>
</dbReference>
<evidence type="ECO:0000256" key="8">
    <source>
        <dbReference type="ARBA" id="ARBA00023239"/>
    </source>
</evidence>
<dbReference type="Gene3D" id="3.30.390.10">
    <property type="entry name" value="Enolase-like, N-terminal domain"/>
    <property type="match status" value="1"/>
</dbReference>
<feature type="binding site" evidence="9">
    <location>
        <position position="164"/>
    </location>
    <ligand>
        <name>(2R)-2-phosphoglycerate</name>
        <dbReference type="ChEBI" id="CHEBI:58289"/>
    </ligand>
</feature>
<evidence type="ECO:0000256" key="11">
    <source>
        <dbReference type="PIRSR" id="PIRSR001400-3"/>
    </source>
</evidence>
<evidence type="ECO:0000256" key="7">
    <source>
        <dbReference type="ARBA" id="ARBA00023152"/>
    </source>
</evidence>
<feature type="active site" description="Proton donor" evidence="9 10">
    <location>
        <position position="207"/>
    </location>
</feature>
<comment type="caution">
    <text evidence="14">The sequence shown here is derived from an EMBL/GenBank/DDBJ whole genome shotgun (WGS) entry which is preliminary data.</text>
</comment>
<evidence type="ECO:0000256" key="6">
    <source>
        <dbReference type="ARBA" id="ARBA00022842"/>
    </source>
</evidence>
<feature type="binding site" evidence="9">
    <location>
        <position position="390"/>
    </location>
    <ligand>
        <name>(2R)-2-phosphoglycerate</name>
        <dbReference type="ChEBI" id="CHEBI:58289"/>
    </ligand>
</feature>
<dbReference type="Gene3D" id="3.20.20.120">
    <property type="entry name" value="Enolase-like C-terminal domain"/>
    <property type="match status" value="1"/>
</dbReference>
<comment type="subcellular location">
    <subcellularLocation>
        <location evidence="9">Cytoplasm</location>
    </subcellularLocation>
    <subcellularLocation>
        <location evidence="9">Secreted</location>
    </subcellularLocation>
    <subcellularLocation>
        <location evidence="9">Cell surface</location>
    </subcellularLocation>
    <text evidence="9">Fractions of enolase are present in both the cytoplasm and on the cell surface.</text>
</comment>
<dbReference type="GO" id="GO:0006096">
    <property type="term" value="P:glycolytic process"/>
    <property type="evidence" value="ECO:0007669"/>
    <property type="project" value="UniProtKB-UniRule"/>
</dbReference>
<dbReference type="EMBL" id="QGKS01000450">
    <property type="protein sequence ID" value="PWR07984.1"/>
    <property type="molecule type" value="Genomic_DNA"/>
</dbReference>
<evidence type="ECO:0000256" key="5">
    <source>
        <dbReference type="ARBA" id="ARBA00022525"/>
    </source>
</evidence>
<evidence type="ECO:0000256" key="10">
    <source>
        <dbReference type="PIRSR" id="PIRSR001400-1"/>
    </source>
</evidence>
<evidence type="ECO:0000313" key="15">
    <source>
        <dbReference type="Proteomes" id="UP000246050"/>
    </source>
</evidence>
<comment type="function">
    <text evidence="9">Catalyzes the reversible conversion of 2-phosphoglycerate (2-PG) into phosphoenolpyruvate (PEP). It is essential for the degradation of carbohydrates via glycolysis.</text>
</comment>